<dbReference type="Proteomes" id="UP000297609">
    <property type="component" value="Unassembled WGS sequence"/>
</dbReference>
<evidence type="ECO:0000256" key="6">
    <source>
        <dbReference type="ARBA" id="ARBA00022842"/>
    </source>
</evidence>
<evidence type="ECO:0000313" key="9">
    <source>
        <dbReference type="EMBL" id="TGL57044.1"/>
    </source>
</evidence>
<comment type="caution">
    <text evidence="9">The sequence shown here is derived from an EMBL/GenBank/DDBJ whole genome shotgun (WGS) entry which is preliminary data.</text>
</comment>
<reference evidence="9" key="1">
    <citation type="journal article" date="2019" name="PLoS Negl. Trop. Dis.">
        <title>Revisiting the worldwide diversity of Leptospira species in the environment.</title>
        <authorList>
            <person name="Vincent A.T."/>
            <person name="Schiettekatte O."/>
            <person name="Bourhy P."/>
            <person name="Veyrier F.J."/>
            <person name="Picardeau M."/>
        </authorList>
    </citation>
    <scope>NUCLEOTIDE SEQUENCE [LARGE SCALE GENOMIC DNA]</scope>
    <source>
        <strain evidence="9">201702454</strain>
    </source>
</reference>
<dbReference type="GO" id="GO:0016787">
    <property type="term" value="F:hydrolase activity"/>
    <property type="evidence" value="ECO:0007669"/>
    <property type="project" value="UniProtKB-KW"/>
</dbReference>
<keyword evidence="10" id="KW-1185">Reference proteome</keyword>
<accession>A0A4R9JVN5</accession>
<dbReference type="AlphaFoldDB" id="A0A4R9JVN5"/>
<dbReference type="SMART" id="SM00670">
    <property type="entry name" value="PINc"/>
    <property type="match status" value="1"/>
</dbReference>
<evidence type="ECO:0000256" key="5">
    <source>
        <dbReference type="ARBA" id="ARBA00022801"/>
    </source>
</evidence>
<comment type="cofactor">
    <cofactor evidence="1">
        <name>Mg(2+)</name>
        <dbReference type="ChEBI" id="CHEBI:18420"/>
    </cofactor>
</comment>
<dbReference type="GO" id="GO:0046872">
    <property type="term" value="F:metal ion binding"/>
    <property type="evidence" value="ECO:0007669"/>
    <property type="project" value="UniProtKB-KW"/>
</dbReference>
<proteinExistence type="inferred from homology"/>
<keyword evidence="4" id="KW-0479">Metal-binding</keyword>
<dbReference type="Gene3D" id="3.40.50.1010">
    <property type="entry name" value="5'-nuclease"/>
    <property type="match status" value="1"/>
</dbReference>
<keyword evidence="2" id="KW-1277">Toxin-antitoxin system</keyword>
<keyword evidence="3" id="KW-0540">Nuclease</keyword>
<organism evidence="9 10">
    <name type="scientific">Leptospira kemamanensis</name>
    <dbReference type="NCBI Taxonomy" id="2484942"/>
    <lineage>
        <taxon>Bacteria</taxon>
        <taxon>Pseudomonadati</taxon>
        <taxon>Spirochaetota</taxon>
        <taxon>Spirochaetia</taxon>
        <taxon>Leptospirales</taxon>
        <taxon>Leptospiraceae</taxon>
        <taxon>Leptospira</taxon>
    </lineage>
</organism>
<sequence>MNYFLDTNICIYFLKGKNENIEHNIRKLNPNRIKIPSIVKAELLLGALKSKNPKNNRNIVLDFLDPFEILGFNDVDSEIYAEIRSNLELKGIPIGPNDLLIASIVLHHNGILVTNNEKEFSRINTLKLENWVS</sequence>
<dbReference type="InterPro" id="IPR002716">
    <property type="entry name" value="PIN_dom"/>
</dbReference>
<evidence type="ECO:0000256" key="7">
    <source>
        <dbReference type="ARBA" id="ARBA00038093"/>
    </source>
</evidence>
<feature type="domain" description="PIN" evidence="8">
    <location>
        <begin position="1"/>
        <end position="121"/>
    </location>
</feature>
<dbReference type="PANTHER" id="PTHR33653:SF1">
    <property type="entry name" value="RIBONUCLEASE VAPC2"/>
    <property type="match status" value="1"/>
</dbReference>
<dbReference type="RefSeq" id="WP_135617195.1">
    <property type="nucleotide sequence ID" value="NZ_RQGG01000003.1"/>
</dbReference>
<evidence type="ECO:0000256" key="2">
    <source>
        <dbReference type="ARBA" id="ARBA00022649"/>
    </source>
</evidence>
<dbReference type="InterPro" id="IPR029060">
    <property type="entry name" value="PIN-like_dom_sf"/>
</dbReference>
<dbReference type="CDD" id="cd09881">
    <property type="entry name" value="PIN_VapC4-5_FitB-like"/>
    <property type="match status" value="1"/>
</dbReference>
<keyword evidence="5" id="KW-0378">Hydrolase</keyword>
<keyword evidence="6" id="KW-0460">Magnesium</keyword>
<gene>
    <name evidence="9" type="ORF">EHQ59_00325</name>
</gene>
<evidence type="ECO:0000256" key="3">
    <source>
        <dbReference type="ARBA" id="ARBA00022722"/>
    </source>
</evidence>
<evidence type="ECO:0000256" key="1">
    <source>
        <dbReference type="ARBA" id="ARBA00001946"/>
    </source>
</evidence>
<name>A0A4R9JVN5_9LEPT</name>
<dbReference type="GO" id="GO:0004518">
    <property type="term" value="F:nuclease activity"/>
    <property type="evidence" value="ECO:0007669"/>
    <property type="project" value="UniProtKB-KW"/>
</dbReference>
<dbReference type="PANTHER" id="PTHR33653">
    <property type="entry name" value="RIBONUCLEASE VAPC2"/>
    <property type="match status" value="1"/>
</dbReference>
<protein>
    <submittedName>
        <fullName evidence="9">Type II toxin-antitoxin system VapC family toxin</fullName>
    </submittedName>
</protein>
<evidence type="ECO:0000313" key="10">
    <source>
        <dbReference type="Proteomes" id="UP000297609"/>
    </source>
</evidence>
<dbReference type="SUPFAM" id="SSF88723">
    <property type="entry name" value="PIN domain-like"/>
    <property type="match status" value="1"/>
</dbReference>
<evidence type="ECO:0000256" key="4">
    <source>
        <dbReference type="ARBA" id="ARBA00022723"/>
    </source>
</evidence>
<dbReference type="OrthoDB" id="9796690at2"/>
<evidence type="ECO:0000259" key="8">
    <source>
        <dbReference type="SMART" id="SM00670"/>
    </source>
</evidence>
<dbReference type="EMBL" id="RQGG01000003">
    <property type="protein sequence ID" value="TGL57044.1"/>
    <property type="molecule type" value="Genomic_DNA"/>
</dbReference>
<dbReference type="InterPro" id="IPR050556">
    <property type="entry name" value="Type_II_TA_system_RNase"/>
</dbReference>
<dbReference type="Pfam" id="PF01850">
    <property type="entry name" value="PIN"/>
    <property type="match status" value="1"/>
</dbReference>
<comment type="similarity">
    <text evidence="7">Belongs to the PINc/VapC protein family.</text>
</comment>